<keyword evidence="3" id="KW-0479">Metal-binding</keyword>
<dbReference type="RefSeq" id="WP_207566633.1">
    <property type="nucleotide sequence ID" value="NZ_CP071446.1"/>
</dbReference>
<organism evidence="7 8">
    <name type="scientific">Thermosipho ferrireducens</name>
    <dbReference type="NCBI Taxonomy" id="2571116"/>
    <lineage>
        <taxon>Bacteria</taxon>
        <taxon>Thermotogati</taxon>
        <taxon>Thermotogota</taxon>
        <taxon>Thermotogae</taxon>
        <taxon>Thermotogales</taxon>
        <taxon>Fervidobacteriaceae</taxon>
        <taxon>Thermosipho</taxon>
    </lineage>
</organism>
<dbReference type="PANTHER" id="PTHR43046">
    <property type="entry name" value="GDP-MANNOSE MANNOSYL HYDROLASE"/>
    <property type="match status" value="1"/>
</dbReference>
<sequence length="250" mass="29401">MKQFLGKTVTVKVDRPIGSKHPEYGFYYPVNYGYVPNTLSGDGEETDAYILGIYEPIVEFTGKVIGIIHRKNDNEDKLVVANKNALYSREEIRVLTDFQERFFDIEIIALEYLKQSIRNTVRGIIRRGDEILVVEEKDEIKGKYYYLPGGGIEFLEKSDDAIYREIREELECEIHNIKYKVTIENLFEINGIKCHEMCRIYELKVSEEMYQKEEINITADIFPNIAKWVNIKEFKEKKKVLYPEKLIDML</sequence>
<dbReference type="InterPro" id="IPR015797">
    <property type="entry name" value="NUDIX_hydrolase-like_dom_sf"/>
</dbReference>
<dbReference type="Proteomes" id="UP000671862">
    <property type="component" value="Chromosome"/>
</dbReference>
<dbReference type="Gene3D" id="3.90.79.10">
    <property type="entry name" value="Nucleoside Triphosphate Pyrophosphohydrolase"/>
    <property type="match status" value="1"/>
</dbReference>
<dbReference type="SUPFAM" id="SSF50324">
    <property type="entry name" value="Inorganic pyrophosphatase"/>
    <property type="match status" value="1"/>
</dbReference>
<evidence type="ECO:0000259" key="6">
    <source>
        <dbReference type="PROSITE" id="PS51462"/>
    </source>
</evidence>
<dbReference type="PROSITE" id="PS51462">
    <property type="entry name" value="NUDIX"/>
    <property type="match status" value="1"/>
</dbReference>
<dbReference type="SUPFAM" id="SSF55811">
    <property type="entry name" value="Nudix"/>
    <property type="match status" value="1"/>
</dbReference>
<keyword evidence="4" id="KW-0378">Hydrolase</keyword>
<evidence type="ECO:0000256" key="4">
    <source>
        <dbReference type="ARBA" id="ARBA00022801"/>
    </source>
</evidence>
<proteinExistence type="predicted"/>
<keyword evidence="5" id="KW-0460">Magnesium</keyword>
<comment type="cofactor">
    <cofactor evidence="1">
        <name>Mg(2+)</name>
        <dbReference type="ChEBI" id="CHEBI:18420"/>
    </cofactor>
</comment>
<gene>
    <name evidence="7" type="ORF">JYK00_09370</name>
</gene>
<dbReference type="EC" id="3.6.1.1" evidence="2"/>
<protein>
    <recommendedName>
        <fullName evidence="2">inorganic diphosphatase</fullName>
        <ecNumber evidence="2">3.6.1.1</ecNumber>
    </recommendedName>
</protein>
<dbReference type="PANTHER" id="PTHR43046:SF14">
    <property type="entry name" value="MUTT_NUDIX FAMILY PROTEIN"/>
    <property type="match status" value="1"/>
</dbReference>
<feature type="domain" description="Nudix hydrolase" evidence="6">
    <location>
        <begin position="116"/>
        <end position="250"/>
    </location>
</feature>
<dbReference type="Pfam" id="PF00293">
    <property type="entry name" value="NUDIX"/>
    <property type="match status" value="1"/>
</dbReference>
<dbReference type="CDD" id="cd04688">
    <property type="entry name" value="NUDIX_Hydrolase"/>
    <property type="match status" value="1"/>
</dbReference>
<reference evidence="7 8" key="1">
    <citation type="submission" date="2021-03" db="EMBL/GenBank/DDBJ databases">
        <title>Thermosipho ferrireducens sp.nov., an anaerobic thermophilic iron-reducing bacterium isolated from a deep-sea hydrothermal sulfide deposits.</title>
        <authorList>
            <person name="Zeng X."/>
            <person name="Chen Y."/>
            <person name="Shao Z."/>
        </authorList>
    </citation>
    <scope>NUCLEOTIDE SEQUENCE [LARGE SCALE GENOMIC DNA]</scope>
    <source>
        <strain evidence="7 8">JL129W03</strain>
    </source>
</reference>
<dbReference type="EMBL" id="CP071446">
    <property type="protein sequence ID" value="QTA37912.1"/>
    <property type="molecule type" value="Genomic_DNA"/>
</dbReference>
<evidence type="ECO:0000313" key="7">
    <source>
        <dbReference type="EMBL" id="QTA37912.1"/>
    </source>
</evidence>
<dbReference type="InterPro" id="IPR008162">
    <property type="entry name" value="Pyrophosphatase"/>
</dbReference>
<evidence type="ECO:0000256" key="5">
    <source>
        <dbReference type="ARBA" id="ARBA00022842"/>
    </source>
</evidence>
<dbReference type="Gene3D" id="3.90.80.10">
    <property type="entry name" value="Inorganic pyrophosphatase"/>
    <property type="match status" value="1"/>
</dbReference>
<evidence type="ECO:0000256" key="2">
    <source>
        <dbReference type="ARBA" id="ARBA00012146"/>
    </source>
</evidence>
<accession>A0ABX7S5S9</accession>
<dbReference type="InterPro" id="IPR000086">
    <property type="entry name" value="NUDIX_hydrolase_dom"/>
</dbReference>
<evidence type="ECO:0000256" key="1">
    <source>
        <dbReference type="ARBA" id="ARBA00001946"/>
    </source>
</evidence>
<keyword evidence="8" id="KW-1185">Reference proteome</keyword>
<evidence type="ECO:0000313" key="8">
    <source>
        <dbReference type="Proteomes" id="UP000671862"/>
    </source>
</evidence>
<dbReference type="Pfam" id="PF00719">
    <property type="entry name" value="Pyrophosphatase"/>
    <property type="match status" value="1"/>
</dbReference>
<dbReference type="InterPro" id="IPR036649">
    <property type="entry name" value="Pyrophosphatase_sf"/>
</dbReference>
<evidence type="ECO:0000256" key="3">
    <source>
        <dbReference type="ARBA" id="ARBA00022723"/>
    </source>
</evidence>
<name>A0ABX7S5S9_9BACT</name>